<dbReference type="Proteomes" id="UP000281558">
    <property type="component" value="Unassembled WGS sequence"/>
</dbReference>
<reference evidence="2 3" key="1">
    <citation type="submission" date="2018-11" db="EMBL/GenBank/DDBJ databases">
        <title>Species Designations Belie Phenotypic and Genotypic Heterogeneity in Oral Streptococci.</title>
        <authorList>
            <person name="Velsko I."/>
        </authorList>
    </citation>
    <scope>NUCLEOTIDE SEQUENCE [LARGE SCALE GENOMIC DNA]</scope>
    <source>
        <strain evidence="2 3">BCC10</strain>
    </source>
</reference>
<evidence type="ECO:0000313" key="3">
    <source>
        <dbReference type="Proteomes" id="UP000281558"/>
    </source>
</evidence>
<evidence type="ECO:0008006" key="4">
    <source>
        <dbReference type="Google" id="ProtNLM"/>
    </source>
</evidence>
<protein>
    <recommendedName>
        <fullName evidence="4">Lipoprotein</fullName>
    </recommendedName>
</protein>
<dbReference type="AlphaFoldDB" id="A0A3R9LMD3"/>
<dbReference type="PROSITE" id="PS51257">
    <property type="entry name" value="PROKAR_LIPOPROTEIN"/>
    <property type="match status" value="1"/>
</dbReference>
<gene>
    <name evidence="2" type="ORF">D8801_07560</name>
</gene>
<accession>A0A3R9LMD3</accession>
<comment type="caution">
    <text evidence="2">The sequence shown here is derived from an EMBL/GenBank/DDBJ whole genome shotgun (WGS) entry which is preliminary data.</text>
</comment>
<feature type="chain" id="PRO_5039706401" description="Lipoprotein" evidence="1">
    <location>
        <begin position="22"/>
        <end position="166"/>
    </location>
</feature>
<evidence type="ECO:0000313" key="2">
    <source>
        <dbReference type="EMBL" id="RSJ69495.1"/>
    </source>
</evidence>
<sequence>MMKAKHFLRIVLLGFALILLGACGQKSPESLAKNVLKDSYTGFSKEDGYESLDFKGGVGTTLKFDKEKRTISNNDGESINYSVLSEEQVKSIPASFRGAIVSLESQLKGEDNFTIAVDYRDIGKPEEAEAYYQVVLTEGGKKIRIIELRRGYKEDNAFYDFNGTAD</sequence>
<name>A0A3R9LMD3_STROR</name>
<evidence type="ECO:0000256" key="1">
    <source>
        <dbReference type="SAM" id="SignalP"/>
    </source>
</evidence>
<feature type="signal peptide" evidence="1">
    <location>
        <begin position="1"/>
        <end position="21"/>
    </location>
</feature>
<keyword evidence="1" id="KW-0732">Signal</keyword>
<dbReference type="RefSeq" id="WP_125849001.1">
    <property type="nucleotide sequence ID" value="NZ_RJPK01000005.1"/>
</dbReference>
<proteinExistence type="predicted"/>
<organism evidence="2 3">
    <name type="scientific">Streptococcus oralis</name>
    <dbReference type="NCBI Taxonomy" id="1303"/>
    <lineage>
        <taxon>Bacteria</taxon>
        <taxon>Bacillati</taxon>
        <taxon>Bacillota</taxon>
        <taxon>Bacilli</taxon>
        <taxon>Lactobacillales</taxon>
        <taxon>Streptococcaceae</taxon>
        <taxon>Streptococcus</taxon>
    </lineage>
</organism>
<dbReference type="EMBL" id="RJPK01000005">
    <property type="protein sequence ID" value="RSJ69495.1"/>
    <property type="molecule type" value="Genomic_DNA"/>
</dbReference>